<dbReference type="STRING" id="1048834.TC41_1898"/>
<keyword evidence="3 6" id="KW-0815">Transposition</keyword>
<dbReference type="KEGG" id="aad:TC41_1898"/>
<evidence type="ECO:0000256" key="3">
    <source>
        <dbReference type="ARBA" id="ARBA00022578"/>
    </source>
</evidence>
<keyword evidence="5 6" id="KW-0233">DNA recombination</keyword>
<dbReference type="NCBIfam" id="NF033543">
    <property type="entry name" value="transpos_IS256"/>
    <property type="match status" value="1"/>
</dbReference>
<keyword evidence="4 6" id="KW-0238">DNA-binding</keyword>
<proteinExistence type="inferred from homology"/>
<evidence type="ECO:0000256" key="2">
    <source>
        <dbReference type="ARBA" id="ARBA00010961"/>
    </source>
</evidence>
<dbReference type="PANTHER" id="PTHR33217">
    <property type="entry name" value="TRANSPOSASE FOR INSERTION SEQUENCE ELEMENT IS1081"/>
    <property type="match status" value="1"/>
</dbReference>
<dbReference type="Proteomes" id="UP000000292">
    <property type="component" value="Chromosome"/>
</dbReference>
<dbReference type="GO" id="GO:0006313">
    <property type="term" value="P:DNA transposition"/>
    <property type="evidence" value="ECO:0007669"/>
    <property type="project" value="UniProtKB-UniRule"/>
</dbReference>
<dbReference type="AlphaFoldDB" id="F8IDG1"/>
<accession>F8IDG1</accession>
<dbReference type="Pfam" id="PF00872">
    <property type="entry name" value="Transposase_mut"/>
    <property type="match status" value="1"/>
</dbReference>
<protein>
    <recommendedName>
        <fullName evidence="6">Mutator family transposase</fullName>
    </recommendedName>
</protein>
<evidence type="ECO:0000256" key="4">
    <source>
        <dbReference type="ARBA" id="ARBA00023125"/>
    </source>
</evidence>
<evidence type="ECO:0000256" key="6">
    <source>
        <dbReference type="RuleBase" id="RU365089"/>
    </source>
</evidence>
<dbReference type="eggNOG" id="COG3328">
    <property type="taxonomic scope" value="Bacteria"/>
</dbReference>
<name>F8IDG1_ALIAT</name>
<dbReference type="PANTHER" id="PTHR33217:SF7">
    <property type="entry name" value="TRANSPOSASE FOR INSERTION SEQUENCE ELEMENT IS1081"/>
    <property type="match status" value="1"/>
</dbReference>
<reference evidence="8" key="2">
    <citation type="submission" date="2011-06" db="EMBL/GenBank/DDBJ databases">
        <title>The complete genome sequence of Alicyclobacillus acidocaldarius sp. Tc-4-1.</title>
        <authorList>
            <person name="Chen Y."/>
            <person name="He Y."/>
            <person name="Dong Z."/>
            <person name="Hu S."/>
        </authorList>
    </citation>
    <scope>NUCLEOTIDE SEQUENCE [LARGE SCALE GENOMIC DNA]</scope>
    <source>
        <strain evidence="8">Tc-4-1</strain>
    </source>
</reference>
<dbReference type="GO" id="GO:0003677">
    <property type="term" value="F:DNA binding"/>
    <property type="evidence" value="ECO:0007669"/>
    <property type="project" value="UniProtKB-UniRule"/>
</dbReference>
<evidence type="ECO:0000256" key="1">
    <source>
        <dbReference type="ARBA" id="ARBA00002190"/>
    </source>
</evidence>
<organism evidence="7 8">
    <name type="scientific">Alicyclobacillus acidocaldarius (strain Tc-4-1)</name>
    <name type="common">Bacillus acidocaldarius</name>
    <dbReference type="NCBI Taxonomy" id="1048834"/>
    <lineage>
        <taxon>Bacteria</taxon>
        <taxon>Bacillati</taxon>
        <taxon>Bacillota</taxon>
        <taxon>Bacilli</taxon>
        <taxon>Bacillales</taxon>
        <taxon>Alicyclobacillaceae</taxon>
        <taxon>Alicyclobacillus</taxon>
    </lineage>
</organism>
<dbReference type="PATRIC" id="fig|1048834.4.peg.1791"/>
<evidence type="ECO:0000256" key="5">
    <source>
        <dbReference type="ARBA" id="ARBA00023172"/>
    </source>
</evidence>
<sequence>MSIRPSLVECETEKKPLHQEGYRMAQYQITVDDAILEGLFQRDGGVAKLVESVVNQILQAQVQEQLKAAPYERTEERRGYRNGTVTRTLTTRVGRLVLRMPRVRNGEFSTELFARYQRSEQAFLLALMEMVVNGVSTRDVAKVTEQLCGTSFSKSTVSDLCKRLDPIVQAWNQRSLAEHRYPFLLVDALVLRIREDGRIRSRAALIAVGVNDEGYREILGLMLGNSESESSWREFFAWLKQRGLSGVDIVVSDSHSGLVKALQTEFQGSTWQRCQTHFMRNLLDATPKALQEEVYQQVRAILDAPDLKTARLLKEAFVEAYAEKAPKAVQVLEDGFDDVTAVLVLPERYRRRLRTTNGVERLNEEIRRRERVIRIFPNRESAIRLLGALLMEIDEEWTTGRKYLNMDEYEAWKKAQQAWRESAQACAATA</sequence>
<dbReference type="HOGENOM" id="CLU_036805_8_0_9"/>
<dbReference type="InterPro" id="IPR001207">
    <property type="entry name" value="Transposase_mutator"/>
</dbReference>
<evidence type="ECO:0000313" key="8">
    <source>
        <dbReference type="Proteomes" id="UP000000292"/>
    </source>
</evidence>
<dbReference type="GO" id="GO:0004803">
    <property type="term" value="F:transposase activity"/>
    <property type="evidence" value="ECO:0007669"/>
    <property type="project" value="UniProtKB-UniRule"/>
</dbReference>
<comment type="function">
    <text evidence="1 6">Required for the transposition of the insertion element.</text>
</comment>
<reference evidence="7 8" key="1">
    <citation type="journal article" date="2011" name="J. Bacteriol.">
        <title>Complete Genome Sequence of Alicyclobacillus acidocaldarius Strain Tc-4-1.</title>
        <authorList>
            <person name="Chen Y."/>
            <person name="He Y."/>
            <person name="Zhang B."/>
            <person name="Yang J."/>
            <person name="Li W."/>
            <person name="Dong Z."/>
            <person name="Hu S."/>
        </authorList>
    </citation>
    <scope>NUCLEOTIDE SEQUENCE [LARGE SCALE GENOMIC DNA]</scope>
    <source>
        <strain evidence="7 8">Tc-4-1</strain>
    </source>
</reference>
<keyword evidence="6" id="KW-0814">Transposable element</keyword>
<comment type="similarity">
    <text evidence="2 6">Belongs to the transposase mutator family.</text>
</comment>
<gene>
    <name evidence="7" type="ordered locus">TC41_1898</name>
</gene>
<evidence type="ECO:0000313" key="7">
    <source>
        <dbReference type="EMBL" id="AEJ43814.1"/>
    </source>
</evidence>
<dbReference type="EMBL" id="CP002902">
    <property type="protein sequence ID" value="AEJ43814.1"/>
    <property type="molecule type" value="Genomic_DNA"/>
</dbReference>